<proteinExistence type="predicted"/>
<name>A0ABX0UF58_9FLAO</name>
<evidence type="ECO:0008006" key="3">
    <source>
        <dbReference type="Google" id="ProtNLM"/>
    </source>
</evidence>
<dbReference type="Proteomes" id="UP000745859">
    <property type="component" value="Unassembled WGS sequence"/>
</dbReference>
<gene>
    <name evidence="1" type="ORF">FHR24_002654</name>
</gene>
<dbReference type="RefSeq" id="WP_167189708.1">
    <property type="nucleotide sequence ID" value="NZ_JAASQL010000004.1"/>
</dbReference>
<protein>
    <recommendedName>
        <fullName evidence="3">CarboxypepD_reg-like domain-containing protein</fullName>
    </recommendedName>
</protein>
<comment type="caution">
    <text evidence="1">The sequence shown here is derived from an EMBL/GenBank/DDBJ whole genome shotgun (WGS) entry which is preliminary data.</text>
</comment>
<sequence length="256" mass="29038">MKNVLLLIFVVLYTTNSFSQKDITFLKGLVVNDTIDVGNVTITNKNLKVSTTSNELGVFEIPVRLKDSILISAIHLKDFSLLINQEILDKRGIEIAVISEVNNMDAVVLNNILSKSATSFNVGPTTNPDLFRMRKDELRHLSNTDPTRNFQGVNIIGGISAIAKLLKGKNKDKEIPLTMSQKYQRWLSFKPAFVKEFGITFFTESLKIPESIIDQFLLYCKTKKDIASMYFEGNKLELIEFLVRQSKIYNGQHIKE</sequence>
<keyword evidence="2" id="KW-1185">Reference proteome</keyword>
<accession>A0ABX0UF58</accession>
<dbReference type="EMBL" id="JAASQL010000004">
    <property type="protein sequence ID" value="NIJ46176.1"/>
    <property type="molecule type" value="Genomic_DNA"/>
</dbReference>
<organism evidence="1 2">
    <name type="scientific">Wenyingzhuangia heitensis</name>
    <dbReference type="NCBI Taxonomy" id="1487859"/>
    <lineage>
        <taxon>Bacteria</taxon>
        <taxon>Pseudomonadati</taxon>
        <taxon>Bacteroidota</taxon>
        <taxon>Flavobacteriia</taxon>
        <taxon>Flavobacteriales</taxon>
        <taxon>Flavobacteriaceae</taxon>
        <taxon>Wenyingzhuangia</taxon>
    </lineage>
</organism>
<evidence type="ECO:0000313" key="2">
    <source>
        <dbReference type="Proteomes" id="UP000745859"/>
    </source>
</evidence>
<evidence type="ECO:0000313" key="1">
    <source>
        <dbReference type="EMBL" id="NIJ46176.1"/>
    </source>
</evidence>
<reference evidence="1 2" key="1">
    <citation type="submission" date="2020-03" db="EMBL/GenBank/DDBJ databases">
        <title>Genomic Encyclopedia of Type Strains, Phase IV (KMG-IV): sequencing the most valuable type-strain genomes for metagenomic binning, comparative biology and taxonomic classification.</title>
        <authorList>
            <person name="Goeker M."/>
        </authorList>
    </citation>
    <scope>NUCLEOTIDE SEQUENCE [LARGE SCALE GENOMIC DNA]</scope>
    <source>
        <strain evidence="1 2">DSM 101599</strain>
    </source>
</reference>